<dbReference type="InterPro" id="IPR032675">
    <property type="entry name" value="LRR_dom_sf"/>
</dbReference>
<keyword evidence="2" id="KW-1185">Reference proteome</keyword>
<accession>A0A0C3APF0</accession>
<organism evidence="1 2">
    <name type="scientific">Piloderma croceum (strain F 1598)</name>
    <dbReference type="NCBI Taxonomy" id="765440"/>
    <lineage>
        <taxon>Eukaryota</taxon>
        <taxon>Fungi</taxon>
        <taxon>Dikarya</taxon>
        <taxon>Basidiomycota</taxon>
        <taxon>Agaricomycotina</taxon>
        <taxon>Agaricomycetes</taxon>
        <taxon>Agaricomycetidae</taxon>
        <taxon>Atheliales</taxon>
        <taxon>Atheliaceae</taxon>
        <taxon>Piloderma</taxon>
    </lineage>
</organism>
<dbReference type="EMBL" id="KN833042">
    <property type="protein sequence ID" value="KIM75768.1"/>
    <property type="molecule type" value="Genomic_DNA"/>
</dbReference>
<name>A0A0C3APF0_PILCF</name>
<dbReference type="AlphaFoldDB" id="A0A0C3APF0"/>
<gene>
    <name evidence="1" type="ORF">PILCRDRAFT_663981</name>
</gene>
<protein>
    <recommendedName>
        <fullName evidence="3">F-box domain-containing protein</fullName>
    </recommendedName>
</protein>
<evidence type="ECO:0008006" key="3">
    <source>
        <dbReference type="Google" id="ProtNLM"/>
    </source>
</evidence>
<sequence>MACTFPQDIFEEVIGHSILRNETKTFKACSLVCSSWVWGSRRQQFRDVPVLLASGDRVQSFAELFASPNCTIGPHIRRAEIKMDHSSEAAISQAIQLLAKHALACHHLCISPFSWTHFSIPTRNTFLHLRKVEHLELVKTQCGSLKELVVIISCFPQLLSLTLTNGTFHRSVLPTIRSIPLPSSLTRLSLSGSGFTLLLPYIARTVLPNLCQLSISLLPSGFSNISGWLKQHAPTLEHVKITAEEAPEWNVGSTMIDAWSLLDFSKFRSLKKLLFDFDPYQTGIDHFRVVAAILRQIPSTSLTSLTVFCTANLHHHHSAGLEVLQDWVNTLNEDRFASMHFTQAHYAQITCQIVYISQAQIYCESINDFEGHWIKWLMNKLRDPYHILDIIST</sequence>
<dbReference type="HOGENOM" id="CLU_702292_0_0_1"/>
<proteinExistence type="predicted"/>
<dbReference type="OrthoDB" id="2977329at2759"/>
<dbReference type="Proteomes" id="UP000054166">
    <property type="component" value="Unassembled WGS sequence"/>
</dbReference>
<evidence type="ECO:0000313" key="1">
    <source>
        <dbReference type="EMBL" id="KIM75768.1"/>
    </source>
</evidence>
<reference evidence="2" key="2">
    <citation type="submission" date="2015-01" db="EMBL/GenBank/DDBJ databases">
        <title>Evolutionary Origins and Diversification of the Mycorrhizal Mutualists.</title>
        <authorList>
            <consortium name="DOE Joint Genome Institute"/>
            <consortium name="Mycorrhizal Genomics Consortium"/>
            <person name="Kohler A."/>
            <person name="Kuo A."/>
            <person name="Nagy L.G."/>
            <person name="Floudas D."/>
            <person name="Copeland A."/>
            <person name="Barry K.W."/>
            <person name="Cichocki N."/>
            <person name="Veneault-Fourrey C."/>
            <person name="LaButti K."/>
            <person name="Lindquist E.A."/>
            <person name="Lipzen A."/>
            <person name="Lundell T."/>
            <person name="Morin E."/>
            <person name="Murat C."/>
            <person name="Riley R."/>
            <person name="Ohm R."/>
            <person name="Sun H."/>
            <person name="Tunlid A."/>
            <person name="Henrissat B."/>
            <person name="Grigoriev I.V."/>
            <person name="Hibbett D.S."/>
            <person name="Martin F."/>
        </authorList>
    </citation>
    <scope>NUCLEOTIDE SEQUENCE [LARGE SCALE GENOMIC DNA]</scope>
    <source>
        <strain evidence="2">F 1598</strain>
    </source>
</reference>
<evidence type="ECO:0000313" key="2">
    <source>
        <dbReference type="Proteomes" id="UP000054166"/>
    </source>
</evidence>
<reference evidence="1 2" key="1">
    <citation type="submission" date="2014-04" db="EMBL/GenBank/DDBJ databases">
        <authorList>
            <consortium name="DOE Joint Genome Institute"/>
            <person name="Kuo A."/>
            <person name="Tarkka M."/>
            <person name="Buscot F."/>
            <person name="Kohler A."/>
            <person name="Nagy L.G."/>
            <person name="Floudas D."/>
            <person name="Copeland A."/>
            <person name="Barry K.W."/>
            <person name="Cichocki N."/>
            <person name="Veneault-Fourrey C."/>
            <person name="LaButti K."/>
            <person name="Lindquist E.A."/>
            <person name="Lipzen A."/>
            <person name="Lundell T."/>
            <person name="Morin E."/>
            <person name="Murat C."/>
            <person name="Sun H."/>
            <person name="Tunlid A."/>
            <person name="Henrissat B."/>
            <person name="Grigoriev I.V."/>
            <person name="Hibbett D.S."/>
            <person name="Martin F."/>
            <person name="Nordberg H.P."/>
            <person name="Cantor M.N."/>
            <person name="Hua S.X."/>
        </authorList>
    </citation>
    <scope>NUCLEOTIDE SEQUENCE [LARGE SCALE GENOMIC DNA]</scope>
    <source>
        <strain evidence="1 2">F 1598</strain>
    </source>
</reference>
<dbReference type="InParanoid" id="A0A0C3APF0"/>
<dbReference type="Gene3D" id="3.80.10.10">
    <property type="entry name" value="Ribonuclease Inhibitor"/>
    <property type="match status" value="1"/>
</dbReference>
<dbReference type="SUPFAM" id="SSF52047">
    <property type="entry name" value="RNI-like"/>
    <property type="match status" value="1"/>
</dbReference>